<dbReference type="EMBL" id="CADEAL010004227">
    <property type="protein sequence ID" value="CAB1454835.1"/>
    <property type="molecule type" value="Genomic_DNA"/>
</dbReference>
<sequence>MMFHPAVLMVGLVGANRGGYGTSENHSICVWCGGRHFKWFNLEVDWLQQKKTMLGQWAQDLNSIARSDESGFLLRQSMNPRTQRDSNLLKEHCAATKRT</sequence>
<name>A0A9N7VSD6_PLEPL</name>
<comment type="caution">
    <text evidence="1">The sequence shown here is derived from an EMBL/GenBank/DDBJ whole genome shotgun (WGS) entry which is preliminary data.</text>
</comment>
<dbReference type="Proteomes" id="UP001153269">
    <property type="component" value="Unassembled WGS sequence"/>
</dbReference>
<reference evidence="1" key="1">
    <citation type="submission" date="2020-03" db="EMBL/GenBank/DDBJ databases">
        <authorList>
            <person name="Weist P."/>
        </authorList>
    </citation>
    <scope>NUCLEOTIDE SEQUENCE</scope>
</reference>
<evidence type="ECO:0000313" key="1">
    <source>
        <dbReference type="EMBL" id="CAB1454835.1"/>
    </source>
</evidence>
<proteinExistence type="predicted"/>
<evidence type="ECO:0000313" key="2">
    <source>
        <dbReference type="Proteomes" id="UP001153269"/>
    </source>
</evidence>
<protein>
    <submittedName>
        <fullName evidence="1">Uncharacterized protein</fullName>
    </submittedName>
</protein>
<accession>A0A9N7VSD6</accession>
<gene>
    <name evidence="1" type="ORF">PLEPLA_LOCUS42602</name>
</gene>
<organism evidence="1 2">
    <name type="scientific">Pleuronectes platessa</name>
    <name type="common">European plaice</name>
    <dbReference type="NCBI Taxonomy" id="8262"/>
    <lineage>
        <taxon>Eukaryota</taxon>
        <taxon>Metazoa</taxon>
        <taxon>Chordata</taxon>
        <taxon>Craniata</taxon>
        <taxon>Vertebrata</taxon>
        <taxon>Euteleostomi</taxon>
        <taxon>Actinopterygii</taxon>
        <taxon>Neopterygii</taxon>
        <taxon>Teleostei</taxon>
        <taxon>Neoteleostei</taxon>
        <taxon>Acanthomorphata</taxon>
        <taxon>Carangaria</taxon>
        <taxon>Pleuronectiformes</taxon>
        <taxon>Pleuronectoidei</taxon>
        <taxon>Pleuronectidae</taxon>
        <taxon>Pleuronectes</taxon>
    </lineage>
</organism>
<dbReference type="AlphaFoldDB" id="A0A9N7VSD6"/>
<keyword evidence="2" id="KW-1185">Reference proteome</keyword>